<evidence type="ECO:0000256" key="4">
    <source>
        <dbReference type="ARBA" id="ARBA00023002"/>
    </source>
</evidence>
<dbReference type="Proteomes" id="UP001276659">
    <property type="component" value="Unassembled WGS sequence"/>
</dbReference>
<comment type="similarity">
    <text evidence="1">Belongs to the paxM FAD-dependent monooxygenase family.</text>
</comment>
<keyword evidence="3" id="KW-0274">FAD</keyword>
<dbReference type="EMBL" id="JASNWA010000008">
    <property type="protein sequence ID" value="KAK3171361.1"/>
    <property type="molecule type" value="Genomic_DNA"/>
</dbReference>
<feature type="transmembrane region" description="Helical" evidence="6">
    <location>
        <begin position="6"/>
        <end position="26"/>
    </location>
</feature>
<dbReference type="Gene3D" id="3.50.50.60">
    <property type="entry name" value="FAD/NAD(P)-binding domain"/>
    <property type="match status" value="1"/>
</dbReference>
<evidence type="ECO:0000313" key="8">
    <source>
        <dbReference type="EMBL" id="KAK3171361.1"/>
    </source>
</evidence>
<dbReference type="PRINTS" id="PR00420">
    <property type="entry name" value="RNGMNOXGNASE"/>
</dbReference>
<dbReference type="Pfam" id="PF01494">
    <property type="entry name" value="FAD_binding_3"/>
    <property type="match status" value="1"/>
</dbReference>
<dbReference type="PANTHER" id="PTHR13789">
    <property type="entry name" value="MONOOXYGENASE"/>
    <property type="match status" value="1"/>
</dbReference>
<dbReference type="InterPro" id="IPR002938">
    <property type="entry name" value="FAD-bd"/>
</dbReference>
<evidence type="ECO:0000256" key="5">
    <source>
        <dbReference type="ARBA" id="ARBA00023033"/>
    </source>
</evidence>
<keyword evidence="9" id="KW-1185">Reference proteome</keyword>
<evidence type="ECO:0000256" key="3">
    <source>
        <dbReference type="ARBA" id="ARBA00022827"/>
    </source>
</evidence>
<dbReference type="GO" id="GO:0071949">
    <property type="term" value="F:FAD binding"/>
    <property type="evidence" value="ECO:0007669"/>
    <property type="project" value="InterPro"/>
</dbReference>
<dbReference type="AlphaFoldDB" id="A0AAD9Z4P2"/>
<dbReference type="PANTHER" id="PTHR13789:SF147">
    <property type="entry name" value="PUTATIVE (AFU_ORTHOLOGUE AFUA_2G01950)-RELATED"/>
    <property type="match status" value="1"/>
</dbReference>
<evidence type="ECO:0000256" key="1">
    <source>
        <dbReference type="ARBA" id="ARBA00007992"/>
    </source>
</evidence>
<evidence type="ECO:0000313" key="9">
    <source>
        <dbReference type="Proteomes" id="UP001276659"/>
    </source>
</evidence>
<protein>
    <recommendedName>
        <fullName evidence="7">FAD-binding domain-containing protein</fullName>
    </recommendedName>
</protein>
<keyword evidence="5" id="KW-0503">Monooxygenase</keyword>
<gene>
    <name evidence="8" type="ORF">OEA41_003445</name>
</gene>
<dbReference type="SUPFAM" id="SSF51905">
    <property type="entry name" value="FAD/NAD(P)-binding domain"/>
    <property type="match status" value="1"/>
</dbReference>
<dbReference type="InterPro" id="IPR036188">
    <property type="entry name" value="FAD/NAD-bd_sf"/>
</dbReference>
<dbReference type="GO" id="GO:0004497">
    <property type="term" value="F:monooxygenase activity"/>
    <property type="evidence" value="ECO:0007669"/>
    <property type="project" value="UniProtKB-KW"/>
</dbReference>
<accession>A0AAD9Z4P2</accession>
<sequence>MTNFKGNFHIAIVGAGLAGLATAILLRRAGYKVTVLEQDAELREVRDLRSHQRLLLMKSIQIGAGIQLPANANKVLAEMGILDKILEQAVRPQAIKLYSYQSDAVLSTLNLDPYVQNTYGIPHLVMHRADLRRLLFDEAEAQGVCIRLGTKITPEHTELVTGVIRLASGKQITADLIIGADGASSMCRRVLVGEPRLSKATGRIGNRIVIDSDVMLQDERLKDFVLTPNIHVWLGPECLAVCYLLKGAFNVVLTHPPNNYEDMFLGPRPVDSAEVRSLFSTWDPRIRALLDKAHVFQKWMFLEPQEIRTWVHPNGKLALIGDAAHEALPYL</sequence>
<reference evidence="8" key="1">
    <citation type="submission" date="2022-11" db="EMBL/GenBank/DDBJ databases">
        <title>Chromosomal genome sequence assembly and mating type (MAT) locus characterization of the leprose asexual lichenized fungus Lepraria neglecta (Nyl.) Erichsen.</title>
        <authorList>
            <person name="Allen J.L."/>
            <person name="Pfeffer B."/>
        </authorList>
    </citation>
    <scope>NUCLEOTIDE SEQUENCE</scope>
    <source>
        <strain evidence="8">Allen 5258</strain>
    </source>
</reference>
<evidence type="ECO:0000259" key="7">
    <source>
        <dbReference type="Pfam" id="PF01494"/>
    </source>
</evidence>
<keyword evidence="2" id="KW-0285">Flavoprotein</keyword>
<organism evidence="8 9">
    <name type="scientific">Lepraria neglecta</name>
    <dbReference type="NCBI Taxonomy" id="209136"/>
    <lineage>
        <taxon>Eukaryota</taxon>
        <taxon>Fungi</taxon>
        <taxon>Dikarya</taxon>
        <taxon>Ascomycota</taxon>
        <taxon>Pezizomycotina</taxon>
        <taxon>Lecanoromycetes</taxon>
        <taxon>OSLEUM clade</taxon>
        <taxon>Lecanoromycetidae</taxon>
        <taxon>Lecanorales</taxon>
        <taxon>Lecanorineae</taxon>
        <taxon>Stereocaulaceae</taxon>
        <taxon>Lepraria</taxon>
    </lineage>
</organism>
<comment type="caution">
    <text evidence="8">The sequence shown here is derived from an EMBL/GenBank/DDBJ whole genome shotgun (WGS) entry which is preliminary data.</text>
</comment>
<name>A0AAD9Z4P2_9LECA</name>
<proteinExistence type="inferred from homology"/>
<feature type="domain" description="FAD-binding" evidence="7">
    <location>
        <begin position="9"/>
        <end position="329"/>
    </location>
</feature>
<dbReference type="InterPro" id="IPR050493">
    <property type="entry name" value="FAD-dep_Monooxygenase_BioMet"/>
</dbReference>
<evidence type="ECO:0000256" key="6">
    <source>
        <dbReference type="SAM" id="Phobius"/>
    </source>
</evidence>
<evidence type="ECO:0000256" key="2">
    <source>
        <dbReference type="ARBA" id="ARBA00022630"/>
    </source>
</evidence>
<keyword evidence="4" id="KW-0560">Oxidoreductase</keyword>
<keyword evidence="6" id="KW-0472">Membrane</keyword>
<keyword evidence="6" id="KW-1133">Transmembrane helix</keyword>
<keyword evidence="6" id="KW-0812">Transmembrane</keyword>